<dbReference type="InterPro" id="IPR036163">
    <property type="entry name" value="HMA_dom_sf"/>
</dbReference>
<sequence>MIHTYTISGMTCNGCKNLVEDALIKLDAIQDVQVHIEASEASMTLKKEIGLSTLQEALPKQFTIKPNLS</sequence>
<name>A0ABW0C3W1_9FLAO</name>
<gene>
    <name evidence="2" type="ORF">ACFPH8_05250</name>
</gene>
<protein>
    <submittedName>
        <fullName evidence="2">Heavy-metal-associated domain-containing protein</fullName>
    </submittedName>
</protein>
<dbReference type="PROSITE" id="PS50846">
    <property type="entry name" value="HMA_2"/>
    <property type="match status" value="1"/>
</dbReference>
<reference evidence="3" key="1">
    <citation type="journal article" date="2019" name="Int. J. Syst. Evol. Microbiol.">
        <title>The Global Catalogue of Microorganisms (GCM) 10K type strain sequencing project: providing services to taxonomists for standard genome sequencing and annotation.</title>
        <authorList>
            <consortium name="The Broad Institute Genomics Platform"/>
            <consortium name="The Broad Institute Genome Sequencing Center for Infectious Disease"/>
            <person name="Wu L."/>
            <person name="Ma J."/>
        </authorList>
    </citation>
    <scope>NUCLEOTIDE SEQUENCE [LARGE SCALE GENOMIC DNA]</scope>
    <source>
        <strain evidence="3">JCM 17978</strain>
    </source>
</reference>
<organism evidence="2 3">
    <name type="scientific">Bizionia hallyeonensis</name>
    <dbReference type="NCBI Taxonomy" id="1123757"/>
    <lineage>
        <taxon>Bacteria</taxon>
        <taxon>Pseudomonadati</taxon>
        <taxon>Bacteroidota</taxon>
        <taxon>Flavobacteriia</taxon>
        <taxon>Flavobacteriales</taxon>
        <taxon>Flavobacteriaceae</taxon>
        <taxon>Bizionia</taxon>
    </lineage>
</organism>
<comment type="caution">
    <text evidence="2">The sequence shown here is derived from an EMBL/GenBank/DDBJ whole genome shotgun (WGS) entry which is preliminary data.</text>
</comment>
<dbReference type="RefSeq" id="WP_376859035.1">
    <property type="nucleotide sequence ID" value="NZ_JBHSLA010000001.1"/>
</dbReference>
<dbReference type="Gene3D" id="3.30.70.100">
    <property type="match status" value="1"/>
</dbReference>
<keyword evidence="3" id="KW-1185">Reference proteome</keyword>
<dbReference type="Proteomes" id="UP001596162">
    <property type="component" value="Unassembled WGS sequence"/>
</dbReference>
<evidence type="ECO:0000313" key="2">
    <source>
        <dbReference type="EMBL" id="MFC5194728.1"/>
    </source>
</evidence>
<evidence type="ECO:0000259" key="1">
    <source>
        <dbReference type="PROSITE" id="PS50846"/>
    </source>
</evidence>
<dbReference type="SUPFAM" id="SSF55008">
    <property type="entry name" value="HMA, heavy metal-associated domain"/>
    <property type="match status" value="1"/>
</dbReference>
<dbReference type="Pfam" id="PF00403">
    <property type="entry name" value="HMA"/>
    <property type="match status" value="1"/>
</dbReference>
<accession>A0ABW0C3W1</accession>
<feature type="domain" description="HMA" evidence="1">
    <location>
        <begin position="1"/>
        <end position="66"/>
    </location>
</feature>
<dbReference type="InterPro" id="IPR006121">
    <property type="entry name" value="HMA_dom"/>
</dbReference>
<evidence type="ECO:0000313" key="3">
    <source>
        <dbReference type="Proteomes" id="UP001596162"/>
    </source>
</evidence>
<dbReference type="CDD" id="cd00371">
    <property type="entry name" value="HMA"/>
    <property type="match status" value="1"/>
</dbReference>
<dbReference type="EMBL" id="JBHSLA010000001">
    <property type="protein sequence ID" value="MFC5194728.1"/>
    <property type="molecule type" value="Genomic_DNA"/>
</dbReference>
<proteinExistence type="predicted"/>